<dbReference type="STRING" id="414004.CENSYa_1395"/>
<dbReference type="EnsemblBacteria" id="ABK78018">
    <property type="protein sequence ID" value="ABK78018"/>
    <property type="gene ID" value="CENSYa_1395"/>
</dbReference>
<gene>
    <name evidence="2" type="ordered locus">CENSYa_1395</name>
</gene>
<proteinExistence type="predicted"/>
<organism evidence="2 3">
    <name type="scientific">Cenarchaeum symbiosum (strain A)</name>
    <dbReference type="NCBI Taxonomy" id="414004"/>
    <lineage>
        <taxon>Archaea</taxon>
        <taxon>Nitrososphaerota</taxon>
        <taxon>Candidatus Cenarchaeales</taxon>
        <taxon>Candidatus Cenarchaeaceae</taxon>
        <taxon>Candidatus Cenarchaeum</taxon>
    </lineage>
</organism>
<evidence type="ECO:0000256" key="1">
    <source>
        <dbReference type="SAM" id="MobiDB-lite"/>
    </source>
</evidence>
<dbReference type="Proteomes" id="UP000000758">
    <property type="component" value="Chromosome"/>
</dbReference>
<dbReference type="EMBL" id="DP000238">
    <property type="protein sequence ID" value="ABK78018.1"/>
    <property type="molecule type" value="Genomic_DNA"/>
</dbReference>
<dbReference type="KEGG" id="csy:CENSYa_1395"/>
<sequence>MRAARLSAWFFLRLFAPRLAGPPVQGRYTRRIFAAPRGMHYLRQQPRLLRQRPDTRPRGHPRCSAPPGLPSEAALSVLPAMPGVRTGRLVCRARGFPGGLPDGAWTKCAHHRSSPPPGAPCRLLGPGACFFPAPHTRLCSMRPKPHNVDTLLHISALPESTQAWRSNWIPWSGDGHLVPSLSAPPCRGGLCAITMHGSTCRVRSNPCVI</sequence>
<dbReference type="HOGENOM" id="CLU_1313082_0_0_2"/>
<evidence type="ECO:0000313" key="2">
    <source>
        <dbReference type="EMBL" id="ABK78018.1"/>
    </source>
</evidence>
<protein>
    <submittedName>
        <fullName evidence="2">Uncharacterized protein</fullName>
    </submittedName>
</protein>
<reference evidence="2 3" key="1">
    <citation type="journal article" date="2006" name="Proc. Natl. Acad. Sci. U.S.A.">
        <title>Genomic analysis of the uncultivated marine crenarchaeote Cenarchaeum symbiosum.</title>
        <authorList>
            <person name="Hallam S.J."/>
            <person name="Konstantinidis K.T."/>
            <person name="Putnam N."/>
            <person name="Schleper C."/>
            <person name="Watanabe Y."/>
            <person name="Sugahara J."/>
            <person name="Preston C."/>
            <person name="de la Torre J."/>
            <person name="Richardson P.M."/>
            <person name="DeLong E.F."/>
        </authorList>
    </citation>
    <scope>NUCLEOTIDE SEQUENCE [LARGE SCALE GENOMIC DNA]</scope>
    <source>
        <strain evidence="3">A</strain>
    </source>
</reference>
<keyword evidence="3" id="KW-1185">Reference proteome</keyword>
<name>A0RXF1_CENSY</name>
<feature type="region of interest" description="Disordered" evidence="1">
    <location>
        <begin position="45"/>
        <end position="68"/>
    </location>
</feature>
<accession>A0RXF1</accession>
<dbReference type="AlphaFoldDB" id="A0RXF1"/>
<evidence type="ECO:0000313" key="3">
    <source>
        <dbReference type="Proteomes" id="UP000000758"/>
    </source>
</evidence>